<keyword evidence="3" id="KW-1185">Reference proteome</keyword>
<protein>
    <recommendedName>
        <fullName evidence="1">t-SNARE coiled-coil homology domain-containing protein</fullName>
    </recommendedName>
</protein>
<evidence type="ECO:0000259" key="1">
    <source>
        <dbReference type="PROSITE" id="PS50192"/>
    </source>
</evidence>
<reference evidence="2 3" key="1">
    <citation type="submission" date="2016-07" db="EMBL/GenBank/DDBJ databases">
        <title>Pervasive Adenine N6-methylation of Active Genes in Fungi.</title>
        <authorList>
            <consortium name="DOE Joint Genome Institute"/>
            <person name="Mondo S.J."/>
            <person name="Dannebaum R.O."/>
            <person name="Kuo R.C."/>
            <person name="Labutti K."/>
            <person name="Haridas S."/>
            <person name="Kuo A."/>
            <person name="Salamov A."/>
            <person name="Ahrendt S.R."/>
            <person name="Lipzen A."/>
            <person name="Sullivan W."/>
            <person name="Andreopoulos W.B."/>
            <person name="Clum A."/>
            <person name="Lindquist E."/>
            <person name="Daum C."/>
            <person name="Ramamoorthy G.K."/>
            <person name="Gryganskyi A."/>
            <person name="Culley D."/>
            <person name="Magnuson J.K."/>
            <person name="James T.Y."/>
            <person name="O'Malley M.A."/>
            <person name="Stajich J.E."/>
            <person name="Spatafora J.W."/>
            <person name="Visel A."/>
            <person name="Grigoriev I.V."/>
        </authorList>
    </citation>
    <scope>NUCLEOTIDE SEQUENCE [LARGE SCALE GENOMIC DNA]</scope>
    <source>
        <strain evidence="2 3">JEL800</strain>
    </source>
</reference>
<evidence type="ECO:0000313" key="3">
    <source>
        <dbReference type="Proteomes" id="UP000193642"/>
    </source>
</evidence>
<dbReference type="PROSITE" id="PS50192">
    <property type="entry name" value="T_SNARE"/>
    <property type="match status" value="1"/>
</dbReference>
<dbReference type="Gene3D" id="1.20.5.110">
    <property type="match status" value="1"/>
</dbReference>
<comment type="caution">
    <text evidence="2">The sequence shown here is derived from an EMBL/GenBank/DDBJ whole genome shotgun (WGS) entry which is preliminary data.</text>
</comment>
<dbReference type="AlphaFoldDB" id="A0A1Y2C2U5"/>
<feature type="domain" description="T-SNARE coiled-coil homology" evidence="1">
    <location>
        <begin position="1"/>
        <end position="40"/>
    </location>
</feature>
<dbReference type="EMBL" id="MCGO01000032">
    <property type="protein sequence ID" value="ORY41321.1"/>
    <property type="molecule type" value="Genomic_DNA"/>
</dbReference>
<gene>
    <name evidence="2" type="ORF">BCR33DRAFT_718944</name>
</gene>
<dbReference type="OrthoDB" id="546861at2759"/>
<dbReference type="InterPro" id="IPR000727">
    <property type="entry name" value="T_SNARE_dom"/>
</dbReference>
<name>A0A1Y2C2U5_9FUNG</name>
<organism evidence="2 3">
    <name type="scientific">Rhizoclosmatium globosum</name>
    <dbReference type="NCBI Taxonomy" id="329046"/>
    <lineage>
        <taxon>Eukaryota</taxon>
        <taxon>Fungi</taxon>
        <taxon>Fungi incertae sedis</taxon>
        <taxon>Chytridiomycota</taxon>
        <taxon>Chytridiomycota incertae sedis</taxon>
        <taxon>Chytridiomycetes</taxon>
        <taxon>Chytridiales</taxon>
        <taxon>Chytriomycetaceae</taxon>
        <taxon>Rhizoclosmatium</taxon>
    </lineage>
</organism>
<accession>A0A1Y2C2U5</accession>
<dbReference type="SUPFAM" id="SSF58038">
    <property type="entry name" value="SNARE fusion complex"/>
    <property type="match status" value="1"/>
</dbReference>
<evidence type="ECO:0000313" key="2">
    <source>
        <dbReference type="EMBL" id="ORY41321.1"/>
    </source>
</evidence>
<sequence length="59" mass="6994">QMIMKEQDQQLEGVAVTISNMKEIAQVMNQEIDDQTAYVDLFSFVVIERREWFTKVCCY</sequence>
<proteinExistence type="predicted"/>
<feature type="non-terminal residue" evidence="2">
    <location>
        <position position="1"/>
    </location>
</feature>
<dbReference type="Proteomes" id="UP000193642">
    <property type="component" value="Unassembled WGS sequence"/>
</dbReference>